<dbReference type="EMBL" id="SACT01000001">
    <property type="protein sequence ID" value="RVT54163.1"/>
    <property type="molecule type" value="Genomic_DNA"/>
</dbReference>
<keyword evidence="2" id="KW-1185">Reference proteome</keyword>
<dbReference type="Proteomes" id="UP000288178">
    <property type="component" value="Unassembled WGS sequence"/>
</dbReference>
<comment type="caution">
    <text evidence="1">The sequence shown here is derived from an EMBL/GenBank/DDBJ whole genome shotgun (WGS) entry which is preliminary data.</text>
</comment>
<dbReference type="InterPro" id="IPR007420">
    <property type="entry name" value="DUF465"/>
</dbReference>
<dbReference type="InterPro" id="IPR038444">
    <property type="entry name" value="DUF465_sf"/>
</dbReference>
<proteinExistence type="predicted"/>
<dbReference type="Gene3D" id="6.10.280.50">
    <property type="match status" value="1"/>
</dbReference>
<dbReference type="RefSeq" id="WP_128196080.1">
    <property type="nucleotide sequence ID" value="NZ_SACT01000001.1"/>
</dbReference>
<evidence type="ECO:0000313" key="1">
    <source>
        <dbReference type="EMBL" id="RVT54163.1"/>
    </source>
</evidence>
<dbReference type="AlphaFoldDB" id="A0A3S2X3Z9"/>
<sequence length="67" mass="7741">MEQNLHSPQRRLIELRIEHADLDSLIDHGAADPAIDDLALRRLKKRRLALRDEIARLEDQLDPPEPA</sequence>
<name>A0A3S2X3Z9_9BURK</name>
<accession>A0A3S2X3Z9</accession>
<dbReference type="Pfam" id="PF04325">
    <property type="entry name" value="DUF465"/>
    <property type="match status" value="1"/>
</dbReference>
<organism evidence="1 2">
    <name type="scientific">Rubrivivax albus</name>
    <dbReference type="NCBI Taxonomy" id="2499835"/>
    <lineage>
        <taxon>Bacteria</taxon>
        <taxon>Pseudomonadati</taxon>
        <taxon>Pseudomonadota</taxon>
        <taxon>Betaproteobacteria</taxon>
        <taxon>Burkholderiales</taxon>
        <taxon>Sphaerotilaceae</taxon>
        <taxon>Rubrivivax</taxon>
    </lineage>
</organism>
<evidence type="ECO:0000313" key="2">
    <source>
        <dbReference type="Proteomes" id="UP000288178"/>
    </source>
</evidence>
<dbReference type="OrthoDB" id="5787087at2"/>
<gene>
    <name evidence="1" type="ORF">ENE75_04710</name>
</gene>
<reference evidence="1 2" key="1">
    <citation type="submission" date="2019-01" db="EMBL/GenBank/DDBJ databases">
        <authorList>
            <person name="Chen W.-M."/>
        </authorList>
    </citation>
    <scope>NUCLEOTIDE SEQUENCE [LARGE SCALE GENOMIC DNA]</scope>
    <source>
        <strain evidence="1 2">ICH-3</strain>
    </source>
</reference>
<protein>
    <submittedName>
        <fullName evidence="1">DUF465 domain-containing protein</fullName>
    </submittedName>
</protein>